<dbReference type="EMBL" id="AQRA01000007">
    <property type="protein sequence ID" value="EZH72757.1"/>
    <property type="molecule type" value="Genomic_DNA"/>
</dbReference>
<name>A0A023BRY5_9FLAO</name>
<gene>
    <name evidence="2" type="ORF">ATO12_21745</name>
</gene>
<keyword evidence="1" id="KW-1133">Transmembrane helix</keyword>
<accession>A0A023BRY5</accession>
<keyword evidence="1" id="KW-0812">Transmembrane</keyword>
<evidence type="ECO:0000256" key="1">
    <source>
        <dbReference type="SAM" id="Phobius"/>
    </source>
</evidence>
<organism evidence="2 3">
    <name type="scientific">Aquimarina atlantica</name>
    <dbReference type="NCBI Taxonomy" id="1317122"/>
    <lineage>
        <taxon>Bacteria</taxon>
        <taxon>Pseudomonadati</taxon>
        <taxon>Bacteroidota</taxon>
        <taxon>Flavobacteriia</taxon>
        <taxon>Flavobacteriales</taxon>
        <taxon>Flavobacteriaceae</taxon>
        <taxon>Aquimarina</taxon>
    </lineage>
</organism>
<comment type="caution">
    <text evidence="2">The sequence shown here is derived from an EMBL/GenBank/DDBJ whole genome shotgun (WGS) entry which is preliminary data.</text>
</comment>
<keyword evidence="1" id="KW-0472">Membrane</keyword>
<evidence type="ECO:0000313" key="2">
    <source>
        <dbReference type="EMBL" id="EZH72757.1"/>
    </source>
</evidence>
<proteinExistence type="predicted"/>
<dbReference type="eggNOG" id="ENOG5030Z5P">
    <property type="taxonomic scope" value="Bacteria"/>
</dbReference>
<dbReference type="Proteomes" id="UP000023541">
    <property type="component" value="Unassembled WGS sequence"/>
</dbReference>
<dbReference type="AlphaFoldDB" id="A0A023BRY5"/>
<sequence>MLLLFSSCEKEVNTTIETPETITQEDITGIKRSEIPDDIKLDYHEKYGVIRADEYPMERRGTEITLETFLEKANLKKDDFADYRITERQFSGIGLAEHRINGEVIQVHHEYKNEPVTVFEGVTHEGKRVTIIIIIVCSNGLVIVIIF</sequence>
<protein>
    <submittedName>
        <fullName evidence="2">Uncharacterized protein</fullName>
    </submittedName>
</protein>
<feature type="transmembrane region" description="Helical" evidence="1">
    <location>
        <begin position="129"/>
        <end position="146"/>
    </location>
</feature>
<keyword evidence="3" id="KW-1185">Reference proteome</keyword>
<evidence type="ECO:0000313" key="3">
    <source>
        <dbReference type="Proteomes" id="UP000023541"/>
    </source>
</evidence>
<reference evidence="2 3" key="1">
    <citation type="submission" date="2014-04" db="EMBL/GenBank/DDBJ databases">
        <title>Aquimarina sp. 22II-S11-z7 Genome Sequencing.</title>
        <authorList>
            <person name="Lai Q."/>
        </authorList>
    </citation>
    <scope>NUCLEOTIDE SEQUENCE [LARGE SCALE GENOMIC DNA]</scope>
    <source>
        <strain evidence="2 3">22II-S11-z7</strain>
    </source>
</reference>